<dbReference type="Proteomes" id="UP000322080">
    <property type="component" value="Unassembled WGS sequence"/>
</dbReference>
<reference evidence="2 3" key="1">
    <citation type="submission" date="2019-08" db="EMBL/GenBank/DDBJ databases">
        <title>Identification of a novel species of the genus Boseongicola.</title>
        <authorList>
            <person name="Zhang X.-Q."/>
        </authorList>
    </citation>
    <scope>NUCLEOTIDE SEQUENCE [LARGE SCALE GENOMIC DNA]</scope>
    <source>
        <strain evidence="2 3">HY14</strain>
    </source>
</reference>
<evidence type="ECO:0000313" key="2">
    <source>
        <dbReference type="EMBL" id="TYB80008.1"/>
    </source>
</evidence>
<gene>
    <name evidence="2" type="ORF">FVF75_14325</name>
</gene>
<keyword evidence="3" id="KW-1185">Reference proteome</keyword>
<protein>
    <recommendedName>
        <fullName evidence="4">50S ribosomal protein L35</fullName>
    </recommendedName>
</protein>
<sequence length="74" mass="7985">MQFDLYLVIGLVILVFSIPSIVSSYSEGRAPRIAALLLLVGGGMVVYALTQKGGGYTLDDIPRAFVRVVGHYLN</sequence>
<dbReference type="AlphaFoldDB" id="A0A5D0RH13"/>
<evidence type="ECO:0000313" key="3">
    <source>
        <dbReference type="Proteomes" id="UP000322080"/>
    </source>
</evidence>
<feature type="transmembrane region" description="Helical" evidence="1">
    <location>
        <begin position="6"/>
        <end position="26"/>
    </location>
</feature>
<name>A0A5D0RH13_9RHOB</name>
<keyword evidence="1" id="KW-0812">Transmembrane</keyword>
<organism evidence="2 3">
    <name type="scientific">Maritimibacter fusiformis</name>
    <dbReference type="NCBI Taxonomy" id="2603819"/>
    <lineage>
        <taxon>Bacteria</taxon>
        <taxon>Pseudomonadati</taxon>
        <taxon>Pseudomonadota</taxon>
        <taxon>Alphaproteobacteria</taxon>
        <taxon>Rhodobacterales</taxon>
        <taxon>Roseobacteraceae</taxon>
        <taxon>Maritimibacter</taxon>
    </lineage>
</organism>
<evidence type="ECO:0000256" key="1">
    <source>
        <dbReference type="SAM" id="Phobius"/>
    </source>
</evidence>
<keyword evidence="1" id="KW-1133">Transmembrane helix</keyword>
<feature type="transmembrane region" description="Helical" evidence="1">
    <location>
        <begin position="33"/>
        <end position="50"/>
    </location>
</feature>
<comment type="caution">
    <text evidence="2">The sequence shown here is derived from an EMBL/GenBank/DDBJ whole genome shotgun (WGS) entry which is preliminary data.</text>
</comment>
<accession>A0A5D0RH13</accession>
<dbReference type="EMBL" id="VSIY01000014">
    <property type="protein sequence ID" value="TYB80008.1"/>
    <property type="molecule type" value="Genomic_DNA"/>
</dbReference>
<proteinExistence type="predicted"/>
<evidence type="ECO:0008006" key="4">
    <source>
        <dbReference type="Google" id="ProtNLM"/>
    </source>
</evidence>
<keyword evidence="1" id="KW-0472">Membrane</keyword>
<dbReference type="RefSeq" id="WP_148379213.1">
    <property type="nucleotide sequence ID" value="NZ_VSIY01000014.1"/>
</dbReference>